<dbReference type="EMBL" id="HE616892">
    <property type="protein sequence ID" value="CCE98519.1"/>
    <property type="molecule type" value="Genomic_DNA"/>
</dbReference>
<keyword evidence="1" id="KW-0614">Plasmid</keyword>
<evidence type="ECO:0000313" key="1">
    <source>
        <dbReference type="EMBL" id="CCE98519.1"/>
    </source>
</evidence>
<reference evidence="1 2" key="1">
    <citation type="journal article" date="2012" name="J. Bacteriol.">
        <title>Genome sequence of the soybean symbiont Sinorhizobium fredii HH103.</title>
        <authorList>
            <person name="Weidner S."/>
            <person name="Becker A."/>
            <person name="Bonilla I."/>
            <person name="Jaenicke S."/>
            <person name="Lloret J."/>
            <person name="Margaret I."/>
            <person name="Puhler A."/>
            <person name="Ruiz-Sainz J.E."/>
            <person name="Schneiker-Bekel S."/>
            <person name="Szczepanowski R."/>
            <person name="Vinardell J.M."/>
            <person name="Zehner S."/>
            <person name="Gottfert M."/>
        </authorList>
    </citation>
    <scope>NUCLEOTIDE SEQUENCE [LARGE SCALE GENOMIC DNA]</scope>
    <source>
        <strain evidence="1 2">HH103</strain>
        <plasmid evidence="2">pSfHH103b</plasmid>
    </source>
</reference>
<gene>
    <name evidence="1" type="ordered locus">SFHH103_04028</name>
</gene>
<proteinExistence type="predicted"/>
<accession>G9ABU0</accession>
<protein>
    <submittedName>
        <fullName evidence="1">Uncharacterized protein</fullName>
    </submittedName>
</protein>
<evidence type="ECO:0000313" key="2">
    <source>
        <dbReference type="Proteomes" id="UP000007735"/>
    </source>
</evidence>
<dbReference type="AlphaFoldDB" id="G9ABU0"/>
<dbReference type="KEGG" id="sfh:SFHH103_04028"/>
<name>G9ABU0_SINF1</name>
<dbReference type="HOGENOM" id="CLU_524613_0_0_5"/>
<sequence length="465" mass="51543">MTFAQDPEPEPKCRTTFCNSISSGRCETLALSRMIRIVRTLAGIAERDEHGERKMQKHLVLSGVKALALTLACFGSFPSQSIAAESCVTWFASNGPKWREPQDTAMALTEPHCYAWRLFIALNWPADISAKAPNQNAIFGADGPVVWETWRNANNRAPDTAFPPNGTDPGDWLASPAVSMVELPLSSEDALPLQQLERIRTMGGSNTAIPSFDVDSAQFSINETRLNKETYEFIRENELYNLDGQKKLFDSGAADVIFPAQAKEIKAQWRKISEADKPRYHWATHTESDGTVTIFGLTALHITTKDLPNWLWATFEHIDNKLPEDAGGRPGNEGWKLQSVDKFACSARPYDCEGIPENIGLQGTKWQNYRLRGAQTDFIDSRGNTTLLANSQPEQGFQTTSSCISCHARASVNGDGDRLKFFKPNGEGFVGPPDPTAFGDAATGNRAFTQLDFVWSFFRARPKQP</sequence>
<dbReference type="PATRIC" id="fig|380.5.peg.4245"/>
<geneLocation type="plasmid" evidence="1 2">
    <name>pSfHH103b</name>
</geneLocation>
<organism evidence="1 2">
    <name type="scientific">Sinorhizobium fredii (strain HH103)</name>
    <dbReference type="NCBI Taxonomy" id="1117943"/>
    <lineage>
        <taxon>Bacteria</taxon>
        <taxon>Pseudomonadati</taxon>
        <taxon>Pseudomonadota</taxon>
        <taxon>Alphaproteobacteria</taxon>
        <taxon>Hyphomicrobiales</taxon>
        <taxon>Rhizobiaceae</taxon>
        <taxon>Sinorhizobium/Ensifer group</taxon>
        <taxon>Sinorhizobium</taxon>
    </lineage>
</organism>
<dbReference type="Proteomes" id="UP000007735">
    <property type="component" value="Plasmid pSfHH103b"/>
</dbReference>